<accession>A0A0F8YMM0</accession>
<dbReference type="PANTHER" id="PTHR43022:SF1">
    <property type="entry name" value="PROTEIN SMF"/>
    <property type="match status" value="1"/>
</dbReference>
<dbReference type="GO" id="GO:0009294">
    <property type="term" value="P:DNA-mediated transformation"/>
    <property type="evidence" value="ECO:0007669"/>
    <property type="project" value="InterPro"/>
</dbReference>
<dbReference type="PANTHER" id="PTHR43022">
    <property type="entry name" value="PROTEIN SMF"/>
    <property type="match status" value="1"/>
</dbReference>
<name>A0A0F8YMM0_9ZZZZ</name>
<feature type="region of interest" description="Disordered" evidence="2">
    <location>
        <begin position="1"/>
        <end position="20"/>
    </location>
</feature>
<dbReference type="InterPro" id="IPR003488">
    <property type="entry name" value="DprA"/>
</dbReference>
<evidence type="ECO:0000256" key="1">
    <source>
        <dbReference type="ARBA" id="ARBA00006525"/>
    </source>
</evidence>
<dbReference type="AlphaFoldDB" id="A0A0F8YMM0"/>
<protein>
    <recommendedName>
        <fullName evidence="3">Smf/DprA SLOG domain-containing protein</fullName>
    </recommendedName>
</protein>
<evidence type="ECO:0000313" key="4">
    <source>
        <dbReference type="EMBL" id="KKK82617.1"/>
    </source>
</evidence>
<feature type="domain" description="Smf/DprA SLOG" evidence="3">
    <location>
        <begin position="89"/>
        <end position="207"/>
    </location>
</feature>
<dbReference type="Pfam" id="PF02481">
    <property type="entry name" value="DNA_processg_A"/>
    <property type="match status" value="1"/>
</dbReference>
<evidence type="ECO:0000259" key="3">
    <source>
        <dbReference type="Pfam" id="PF02481"/>
    </source>
</evidence>
<dbReference type="InterPro" id="IPR057666">
    <property type="entry name" value="DrpA_SLOG"/>
</dbReference>
<dbReference type="Gene3D" id="3.40.50.450">
    <property type="match status" value="1"/>
</dbReference>
<sequence length="207" mass="21519">MIAEQIPSLTPLTPPKSEDDRSDWLRLLRSRRVGIATFFRLMATHGSAADALAALPGIAADAGVRDYALCPEDRVLAELRAGQAAGARLLAFGEAEYPLALLDLADPPPLLWVKGRLDLIARPCIALVGARNASSLGTRMARALATDLGRQGCTVVSGLARGIDTATHTAALATGTIAVMAGGVDVVYPSENAALAQQIGEQGLLLS</sequence>
<reference evidence="4" key="1">
    <citation type="journal article" date="2015" name="Nature">
        <title>Complex archaea that bridge the gap between prokaryotes and eukaryotes.</title>
        <authorList>
            <person name="Spang A."/>
            <person name="Saw J.H."/>
            <person name="Jorgensen S.L."/>
            <person name="Zaremba-Niedzwiedzka K."/>
            <person name="Martijn J."/>
            <person name="Lind A.E."/>
            <person name="van Eijk R."/>
            <person name="Schleper C."/>
            <person name="Guy L."/>
            <person name="Ettema T.J."/>
        </authorList>
    </citation>
    <scope>NUCLEOTIDE SEQUENCE</scope>
</reference>
<gene>
    <name evidence="4" type="ORF">LCGC14_2801610</name>
</gene>
<proteinExistence type="inferred from homology"/>
<dbReference type="SUPFAM" id="SSF102405">
    <property type="entry name" value="MCP/YpsA-like"/>
    <property type="match status" value="1"/>
</dbReference>
<comment type="caution">
    <text evidence="4">The sequence shown here is derived from an EMBL/GenBank/DDBJ whole genome shotgun (WGS) entry which is preliminary data.</text>
</comment>
<organism evidence="4">
    <name type="scientific">marine sediment metagenome</name>
    <dbReference type="NCBI Taxonomy" id="412755"/>
    <lineage>
        <taxon>unclassified sequences</taxon>
        <taxon>metagenomes</taxon>
        <taxon>ecological metagenomes</taxon>
    </lineage>
</organism>
<dbReference type="Pfam" id="PF21102">
    <property type="entry name" value="DprA_N"/>
    <property type="match status" value="1"/>
</dbReference>
<dbReference type="EMBL" id="LAZR01052589">
    <property type="protein sequence ID" value="KKK82617.1"/>
    <property type="molecule type" value="Genomic_DNA"/>
</dbReference>
<evidence type="ECO:0000256" key="2">
    <source>
        <dbReference type="SAM" id="MobiDB-lite"/>
    </source>
</evidence>
<comment type="similarity">
    <text evidence="1">Belongs to the DprA/Smf family.</text>
</comment>
<feature type="non-terminal residue" evidence="4">
    <location>
        <position position="207"/>
    </location>
</feature>